<comment type="cofactor">
    <cofactor evidence="1">
        <name>heme b</name>
        <dbReference type="ChEBI" id="CHEBI:60344"/>
    </cofactor>
</comment>
<dbReference type="Gene3D" id="1.20.120.1770">
    <property type="match status" value="1"/>
</dbReference>
<feature type="transmembrane region" description="Helical" evidence="11">
    <location>
        <begin position="16"/>
        <end position="37"/>
    </location>
</feature>
<keyword evidence="3" id="KW-0813">Transport</keyword>
<keyword evidence="4" id="KW-0349">Heme</keyword>
<evidence type="ECO:0000313" key="13">
    <source>
        <dbReference type="EMBL" id="KAK2144238.1"/>
    </source>
</evidence>
<dbReference type="AlphaFoldDB" id="A0AAD9J1F0"/>
<name>A0AAD9J1F0_9ANNE</name>
<evidence type="ECO:0000256" key="4">
    <source>
        <dbReference type="ARBA" id="ARBA00022617"/>
    </source>
</evidence>
<evidence type="ECO:0000313" key="14">
    <source>
        <dbReference type="Proteomes" id="UP001208570"/>
    </source>
</evidence>
<dbReference type="InterPro" id="IPR043205">
    <property type="entry name" value="CYB561/CYBRD1-like"/>
</dbReference>
<evidence type="ECO:0000256" key="7">
    <source>
        <dbReference type="ARBA" id="ARBA00022982"/>
    </source>
</evidence>
<dbReference type="GO" id="GO:0016020">
    <property type="term" value="C:membrane"/>
    <property type="evidence" value="ECO:0007669"/>
    <property type="project" value="UniProtKB-SubCell"/>
</dbReference>
<evidence type="ECO:0000256" key="9">
    <source>
        <dbReference type="ARBA" id="ARBA00023004"/>
    </source>
</evidence>
<feature type="transmembrane region" description="Helical" evidence="11">
    <location>
        <begin position="57"/>
        <end position="78"/>
    </location>
</feature>
<organism evidence="13 14">
    <name type="scientific">Paralvinella palmiformis</name>
    <dbReference type="NCBI Taxonomy" id="53620"/>
    <lineage>
        <taxon>Eukaryota</taxon>
        <taxon>Metazoa</taxon>
        <taxon>Spiralia</taxon>
        <taxon>Lophotrochozoa</taxon>
        <taxon>Annelida</taxon>
        <taxon>Polychaeta</taxon>
        <taxon>Sedentaria</taxon>
        <taxon>Canalipalpata</taxon>
        <taxon>Terebellida</taxon>
        <taxon>Terebelliformia</taxon>
        <taxon>Alvinellidae</taxon>
        <taxon>Paralvinella</taxon>
    </lineage>
</organism>
<dbReference type="PROSITE" id="PS50939">
    <property type="entry name" value="CYTOCHROME_B561"/>
    <property type="match status" value="1"/>
</dbReference>
<evidence type="ECO:0000256" key="3">
    <source>
        <dbReference type="ARBA" id="ARBA00022448"/>
    </source>
</evidence>
<feature type="transmembrane region" description="Helical" evidence="11">
    <location>
        <begin position="205"/>
        <end position="225"/>
    </location>
</feature>
<protein>
    <recommendedName>
        <fullName evidence="12">Cytochrome b561 domain-containing protein</fullName>
    </recommendedName>
</protein>
<keyword evidence="5 11" id="KW-0812">Transmembrane</keyword>
<keyword evidence="6" id="KW-0479">Metal-binding</keyword>
<feature type="transmembrane region" description="Helical" evidence="11">
    <location>
        <begin position="90"/>
        <end position="111"/>
    </location>
</feature>
<keyword evidence="14" id="KW-1185">Reference proteome</keyword>
<reference evidence="13" key="1">
    <citation type="journal article" date="2023" name="Mol. Biol. Evol.">
        <title>Third-Generation Sequencing Reveals the Adaptive Role of the Epigenome in Three Deep-Sea Polychaetes.</title>
        <authorList>
            <person name="Perez M."/>
            <person name="Aroh O."/>
            <person name="Sun Y."/>
            <person name="Lan Y."/>
            <person name="Juniper S.K."/>
            <person name="Young C.R."/>
            <person name="Angers B."/>
            <person name="Qian P.Y."/>
        </authorList>
    </citation>
    <scope>NUCLEOTIDE SEQUENCE</scope>
    <source>
        <strain evidence="13">P08H-3</strain>
    </source>
</reference>
<feature type="transmembrane region" description="Helical" evidence="11">
    <location>
        <begin position="131"/>
        <end position="155"/>
    </location>
</feature>
<dbReference type="Pfam" id="PF03188">
    <property type="entry name" value="Cytochrom_B561"/>
    <property type="match status" value="1"/>
</dbReference>
<evidence type="ECO:0000256" key="11">
    <source>
        <dbReference type="SAM" id="Phobius"/>
    </source>
</evidence>
<dbReference type="InterPro" id="IPR006593">
    <property type="entry name" value="Cyt_b561/ferric_Rdtase_TM"/>
</dbReference>
<evidence type="ECO:0000256" key="2">
    <source>
        <dbReference type="ARBA" id="ARBA00004141"/>
    </source>
</evidence>
<dbReference type="GO" id="GO:0016491">
    <property type="term" value="F:oxidoreductase activity"/>
    <property type="evidence" value="ECO:0007669"/>
    <property type="project" value="InterPro"/>
</dbReference>
<keyword evidence="10 11" id="KW-0472">Membrane</keyword>
<keyword evidence="8 11" id="KW-1133">Transmembrane helix</keyword>
<evidence type="ECO:0000256" key="1">
    <source>
        <dbReference type="ARBA" id="ARBA00001970"/>
    </source>
</evidence>
<dbReference type="GO" id="GO:0046872">
    <property type="term" value="F:metal ion binding"/>
    <property type="evidence" value="ECO:0007669"/>
    <property type="project" value="UniProtKB-KW"/>
</dbReference>
<dbReference type="PANTHER" id="PTHR10106">
    <property type="entry name" value="CYTOCHROME B561-RELATED"/>
    <property type="match status" value="1"/>
</dbReference>
<sequence>MDGEDMSESQANLRPFAGWVILSQLFGLASVILVAVWMGHFRGGFAWQSNPSIEFNYHPLFMIIGMVYLYGDSILVYRVFRNQRKLTCKILHAVLHVLALLFSAVGLKAVFDSHNLLSKPLPNMYSLHSWLGITTVTLFGMQWIVGLLSFLFPGLSMKIKSRYKPVHVFWGVAIFAMALTTAVTGITEKAFLANTDYQEKNPEGILTNCLGLMLLGLGLTVGYIVTTPDYARQTLPEEEHLRLRD</sequence>
<dbReference type="PANTHER" id="PTHR10106:SF0">
    <property type="entry name" value="LD36721P"/>
    <property type="match status" value="1"/>
</dbReference>
<keyword evidence="7" id="KW-0249">Electron transport</keyword>
<evidence type="ECO:0000259" key="12">
    <source>
        <dbReference type="PROSITE" id="PS50939"/>
    </source>
</evidence>
<evidence type="ECO:0000256" key="6">
    <source>
        <dbReference type="ARBA" id="ARBA00022723"/>
    </source>
</evidence>
<comment type="subcellular location">
    <subcellularLocation>
        <location evidence="2">Membrane</location>
        <topology evidence="2">Multi-pass membrane protein</topology>
    </subcellularLocation>
</comment>
<dbReference type="EMBL" id="JAODUP010000776">
    <property type="protein sequence ID" value="KAK2144238.1"/>
    <property type="molecule type" value="Genomic_DNA"/>
</dbReference>
<keyword evidence="9" id="KW-0408">Iron</keyword>
<dbReference type="FunFam" id="1.20.120.1770:FF:000001">
    <property type="entry name" value="Cytochrome b reductase 1"/>
    <property type="match status" value="1"/>
</dbReference>
<evidence type="ECO:0000256" key="5">
    <source>
        <dbReference type="ARBA" id="ARBA00022692"/>
    </source>
</evidence>
<comment type="caution">
    <text evidence="13">The sequence shown here is derived from an EMBL/GenBank/DDBJ whole genome shotgun (WGS) entry which is preliminary data.</text>
</comment>
<feature type="transmembrane region" description="Helical" evidence="11">
    <location>
        <begin position="167"/>
        <end position="185"/>
    </location>
</feature>
<dbReference type="SMART" id="SM00665">
    <property type="entry name" value="B561"/>
    <property type="match status" value="1"/>
</dbReference>
<accession>A0AAD9J1F0</accession>
<feature type="domain" description="Cytochrome b561" evidence="12">
    <location>
        <begin position="22"/>
        <end position="226"/>
    </location>
</feature>
<dbReference type="Proteomes" id="UP001208570">
    <property type="component" value="Unassembled WGS sequence"/>
</dbReference>
<evidence type="ECO:0000256" key="10">
    <source>
        <dbReference type="ARBA" id="ARBA00023136"/>
    </source>
</evidence>
<gene>
    <name evidence="13" type="ORF">LSH36_776g03005</name>
</gene>
<evidence type="ECO:0000256" key="8">
    <source>
        <dbReference type="ARBA" id="ARBA00022989"/>
    </source>
</evidence>
<proteinExistence type="predicted"/>